<organism evidence="8 9">
    <name type="scientific">Furculomyces boomerangus</name>
    <dbReference type="NCBI Taxonomy" id="61424"/>
    <lineage>
        <taxon>Eukaryota</taxon>
        <taxon>Fungi</taxon>
        <taxon>Fungi incertae sedis</taxon>
        <taxon>Zoopagomycota</taxon>
        <taxon>Kickxellomycotina</taxon>
        <taxon>Harpellomycetes</taxon>
        <taxon>Harpellales</taxon>
        <taxon>Harpellaceae</taxon>
        <taxon>Furculomyces</taxon>
    </lineage>
</organism>
<dbReference type="Pfam" id="PF06052">
    <property type="entry name" value="3-HAO"/>
    <property type="match status" value="1"/>
</dbReference>
<dbReference type="AlphaFoldDB" id="A0A2T9YAS8"/>
<evidence type="ECO:0000313" key="9">
    <source>
        <dbReference type="Proteomes" id="UP000245699"/>
    </source>
</evidence>
<keyword evidence="9" id="KW-1185">Reference proteome</keyword>
<dbReference type="GO" id="GO:0000334">
    <property type="term" value="F:3-hydroxyanthranilate 3,4-dioxygenase activity"/>
    <property type="evidence" value="ECO:0007669"/>
    <property type="project" value="InterPro"/>
</dbReference>
<dbReference type="OrthoDB" id="204928at2759"/>
<dbReference type="GO" id="GO:0034354">
    <property type="term" value="P:'de novo' NAD+ biosynthetic process from L-tryptophan"/>
    <property type="evidence" value="ECO:0007669"/>
    <property type="project" value="TreeGrafter"/>
</dbReference>
<accession>A0A2T9YAS8</accession>
<comment type="cofactor">
    <cofactor evidence="1">
        <name>Fe(2+)</name>
        <dbReference type="ChEBI" id="CHEBI:29033"/>
    </cofactor>
</comment>
<evidence type="ECO:0000313" key="8">
    <source>
        <dbReference type="EMBL" id="PVU89437.1"/>
    </source>
</evidence>
<dbReference type="InterPro" id="IPR014710">
    <property type="entry name" value="RmlC-like_jellyroll"/>
</dbReference>
<proteinExistence type="predicted"/>
<keyword evidence="3" id="KW-0662">Pyridine nucleotide biosynthesis</keyword>
<dbReference type="PANTHER" id="PTHR15497">
    <property type="entry name" value="3-HYDROXYANTHRANILATE 3,4-DIOXYGENASE"/>
    <property type="match status" value="1"/>
</dbReference>
<dbReference type="Proteomes" id="UP000245699">
    <property type="component" value="Unassembled WGS sequence"/>
</dbReference>
<sequence length="175" mass="19755">MSVLSIDFGKFIEENKHLLVPPVSNKTIFATNEYIVMVVGGPNSRTDYHVNQTEEFFYQLEGKAEVNIVDPVTGEFRNIVLDAGKMAIVPANTPHNPVRHAGSLGLVVERFRGTEYVDQMRWYCAKCKHLVHKVEFVCDNIDRDIANTIEGAKANDFAALICSECGHHNKTYREQ</sequence>
<dbReference type="CDD" id="cd06123">
    <property type="entry name" value="cupin_HAO"/>
    <property type="match status" value="1"/>
</dbReference>
<dbReference type="InterPro" id="IPR011051">
    <property type="entry name" value="RmlC_Cupin_sf"/>
</dbReference>
<dbReference type="EMBL" id="MBFT01000544">
    <property type="protein sequence ID" value="PVU89437.1"/>
    <property type="molecule type" value="Genomic_DNA"/>
</dbReference>
<keyword evidence="4" id="KW-0479">Metal-binding</keyword>
<dbReference type="SUPFAM" id="SSF51182">
    <property type="entry name" value="RmlC-like cupins"/>
    <property type="match status" value="1"/>
</dbReference>
<evidence type="ECO:0000256" key="1">
    <source>
        <dbReference type="ARBA" id="ARBA00001954"/>
    </source>
</evidence>
<protein>
    <recommendedName>
        <fullName evidence="10">3-hydroxyanthranilate 3,4-dioxygenase</fullName>
    </recommendedName>
</protein>
<evidence type="ECO:0000256" key="4">
    <source>
        <dbReference type="ARBA" id="ARBA00022723"/>
    </source>
</evidence>
<dbReference type="InterPro" id="IPR010329">
    <property type="entry name" value="3hydroanth_dOase"/>
</dbReference>
<dbReference type="NCBIfam" id="TIGR03037">
    <property type="entry name" value="anthran_nbaC"/>
    <property type="match status" value="1"/>
</dbReference>
<keyword evidence="5" id="KW-0223">Dioxygenase</keyword>
<comment type="function">
    <text evidence="2">Catalyzes the oxidative ring opening of 3-hydroxyanthranilate to 2-amino-3-carboxymuconate semialdehyde, which spontaneously cyclizes to quinolinate.</text>
</comment>
<dbReference type="GO" id="GO:0005506">
    <property type="term" value="F:iron ion binding"/>
    <property type="evidence" value="ECO:0007669"/>
    <property type="project" value="InterPro"/>
</dbReference>
<dbReference type="GO" id="GO:0005737">
    <property type="term" value="C:cytoplasm"/>
    <property type="evidence" value="ECO:0007669"/>
    <property type="project" value="TreeGrafter"/>
</dbReference>
<reference evidence="8 9" key="1">
    <citation type="journal article" date="2018" name="MBio">
        <title>Comparative Genomics Reveals the Core Gene Toolbox for the Fungus-Insect Symbiosis.</title>
        <authorList>
            <person name="Wang Y."/>
            <person name="Stata M."/>
            <person name="Wang W."/>
            <person name="Stajich J.E."/>
            <person name="White M.M."/>
            <person name="Moncalvo J.M."/>
        </authorList>
    </citation>
    <scope>NUCLEOTIDE SEQUENCE [LARGE SCALE GENOMIC DNA]</scope>
    <source>
        <strain evidence="8 9">AUS-77-4</strain>
    </source>
</reference>
<dbReference type="Gene3D" id="2.60.120.10">
    <property type="entry name" value="Jelly Rolls"/>
    <property type="match status" value="1"/>
</dbReference>
<evidence type="ECO:0008006" key="10">
    <source>
        <dbReference type="Google" id="ProtNLM"/>
    </source>
</evidence>
<evidence type="ECO:0000256" key="7">
    <source>
        <dbReference type="ARBA" id="ARBA00023004"/>
    </source>
</evidence>
<evidence type="ECO:0000256" key="5">
    <source>
        <dbReference type="ARBA" id="ARBA00022964"/>
    </source>
</evidence>
<keyword evidence="6" id="KW-0560">Oxidoreductase</keyword>
<evidence type="ECO:0000256" key="2">
    <source>
        <dbReference type="ARBA" id="ARBA00002752"/>
    </source>
</evidence>
<evidence type="ECO:0000256" key="3">
    <source>
        <dbReference type="ARBA" id="ARBA00022642"/>
    </source>
</evidence>
<comment type="caution">
    <text evidence="8">The sequence shown here is derived from an EMBL/GenBank/DDBJ whole genome shotgun (WGS) entry which is preliminary data.</text>
</comment>
<keyword evidence="7" id="KW-0408">Iron</keyword>
<dbReference type="PANTHER" id="PTHR15497:SF1">
    <property type="entry name" value="3-HYDROXYANTHRANILATE 3,4-DIOXYGENASE"/>
    <property type="match status" value="1"/>
</dbReference>
<gene>
    <name evidence="8" type="ORF">BB559_005107</name>
</gene>
<dbReference type="GO" id="GO:0046874">
    <property type="term" value="P:quinolinate metabolic process"/>
    <property type="evidence" value="ECO:0007669"/>
    <property type="project" value="TreeGrafter"/>
</dbReference>
<dbReference type="STRING" id="61424.A0A2T9YAS8"/>
<name>A0A2T9YAS8_9FUNG</name>
<evidence type="ECO:0000256" key="6">
    <source>
        <dbReference type="ARBA" id="ARBA00023002"/>
    </source>
</evidence>